<evidence type="ECO:0000256" key="4">
    <source>
        <dbReference type="PROSITE-ProRule" id="PRU00146"/>
    </source>
</evidence>
<dbReference type="SUPFAM" id="SSF57903">
    <property type="entry name" value="FYVE/PHD zinc finger"/>
    <property type="match status" value="1"/>
</dbReference>
<feature type="coiled-coil region" evidence="5">
    <location>
        <begin position="164"/>
        <end position="212"/>
    </location>
</feature>
<evidence type="ECO:0000313" key="7">
    <source>
        <dbReference type="EMBL" id="CAK1603876.1"/>
    </source>
</evidence>
<accession>A0AAV1M895</accession>
<keyword evidence="3" id="KW-0862">Zinc</keyword>
<dbReference type="SMART" id="SM00249">
    <property type="entry name" value="PHD"/>
    <property type="match status" value="1"/>
</dbReference>
<dbReference type="InterPro" id="IPR019787">
    <property type="entry name" value="Znf_PHD-finger"/>
</dbReference>
<dbReference type="CDD" id="cd15489">
    <property type="entry name" value="PHD_SF"/>
    <property type="match status" value="1"/>
</dbReference>
<keyword evidence="5" id="KW-0175">Coiled coil</keyword>
<keyword evidence="2 4" id="KW-0863">Zinc-finger</keyword>
<dbReference type="InterPro" id="IPR001965">
    <property type="entry name" value="Znf_PHD"/>
</dbReference>
<feature type="domain" description="PHD-type" evidence="6">
    <location>
        <begin position="1"/>
        <end position="56"/>
    </location>
</feature>
<keyword evidence="8" id="KW-1185">Reference proteome</keyword>
<evidence type="ECO:0000256" key="3">
    <source>
        <dbReference type="ARBA" id="ARBA00022833"/>
    </source>
</evidence>
<evidence type="ECO:0000259" key="6">
    <source>
        <dbReference type="PROSITE" id="PS50016"/>
    </source>
</evidence>
<proteinExistence type="predicted"/>
<dbReference type="InterPro" id="IPR004244">
    <property type="entry name" value="Transposase_22"/>
</dbReference>
<reference evidence="7 8" key="1">
    <citation type="submission" date="2023-11" db="EMBL/GenBank/DDBJ databases">
        <authorList>
            <person name="Hedman E."/>
            <person name="Englund M."/>
            <person name="Stromberg M."/>
            <person name="Nyberg Akerstrom W."/>
            <person name="Nylinder S."/>
            <person name="Jareborg N."/>
            <person name="Kallberg Y."/>
            <person name="Kronander E."/>
        </authorList>
    </citation>
    <scope>NUCLEOTIDE SEQUENCE [LARGE SCALE GENOMIC DNA]</scope>
</reference>
<evidence type="ECO:0000256" key="1">
    <source>
        <dbReference type="ARBA" id="ARBA00022723"/>
    </source>
</evidence>
<dbReference type="EMBL" id="CAVLGL010000159">
    <property type="protein sequence ID" value="CAK1603876.1"/>
    <property type="molecule type" value="Genomic_DNA"/>
</dbReference>
<evidence type="ECO:0000313" key="8">
    <source>
        <dbReference type="Proteomes" id="UP001314205"/>
    </source>
</evidence>
<dbReference type="PROSITE" id="PS01359">
    <property type="entry name" value="ZF_PHD_1"/>
    <property type="match status" value="1"/>
</dbReference>
<gene>
    <name evidence="7" type="ORF">PARMNEM_LOCUS22178</name>
</gene>
<dbReference type="InterPro" id="IPR057251">
    <property type="entry name" value="FP_C"/>
</dbReference>
<dbReference type="Pfam" id="PF00628">
    <property type="entry name" value="PHD"/>
    <property type="match status" value="1"/>
</dbReference>
<protein>
    <recommendedName>
        <fullName evidence="6">PHD-type domain-containing protein</fullName>
    </recommendedName>
</protein>
<evidence type="ECO:0000256" key="2">
    <source>
        <dbReference type="ARBA" id="ARBA00022771"/>
    </source>
</evidence>
<dbReference type="Proteomes" id="UP001314205">
    <property type="component" value="Unassembled WGS sequence"/>
</dbReference>
<dbReference type="PROSITE" id="PS50016">
    <property type="entry name" value="ZF_PHD_2"/>
    <property type="match status" value="1"/>
</dbReference>
<name>A0AAV1M895_9NEOP</name>
<dbReference type="Gene3D" id="3.30.40.10">
    <property type="entry name" value="Zinc/RING finger domain, C3HC4 (zinc finger)"/>
    <property type="match status" value="1"/>
</dbReference>
<dbReference type="PANTHER" id="PTHR11505">
    <property type="entry name" value="L1 TRANSPOSABLE ELEMENT-RELATED"/>
    <property type="match status" value="1"/>
</dbReference>
<dbReference type="InterPro" id="IPR013083">
    <property type="entry name" value="Znf_RING/FYVE/PHD"/>
</dbReference>
<dbReference type="Pfam" id="PF25298">
    <property type="entry name" value="Baculo_FP_2nd"/>
    <property type="match status" value="1"/>
</dbReference>
<dbReference type="InterPro" id="IPR011011">
    <property type="entry name" value="Znf_FYVE_PHD"/>
</dbReference>
<sequence length="378" mass="43221">MNCEACRNRITGEDILQCIQCMTHYHYRCLNITQSYYKANLGELRRSWICPLCNNITRRKGNNCNTPVRKQLENMDESNMSCENITISETTVENSRPIMDTVENTPTSSGCTPAASITLDQFSRLLDLKLDTKLQSFQASLTRTIRMEVSDQIAKLKSEFTVTTDFLAEEQRDVKAELKKLSEKVSKLEDEKMQLQSELSKMNKTLQVLDKSSRKCSIEIQSVPEKRSENLLYGLKKLCEAINCPIADSDIKSIRRVAKMNPSSDRPRNIIATLHSELHRDTIISAVRRYNKANKMCPLNSSHMGLVGEKYNIYVSEHLSAECKAVHAAARQWTKTNHYKFVWVKYGRVYVRKNEESPAILIRDTSSLSKLPPNNPVL</sequence>
<dbReference type="InterPro" id="IPR019786">
    <property type="entry name" value="Zinc_finger_PHD-type_CS"/>
</dbReference>
<organism evidence="7 8">
    <name type="scientific">Parnassius mnemosyne</name>
    <name type="common">clouded apollo</name>
    <dbReference type="NCBI Taxonomy" id="213953"/>
    <lineage>
        <taxon>Eukaryota</taxon>
        <taxon>Metazoa</taxon>
        <taxon>Ecdysozoa</taxon>
        <taxon>Arthropoda</taxon>
        <taxon>Hexapoda</taxon>
        <taxon>Insecta</taxon>
        <taxon>Pterygota</taxon>
        <taxon>Neoptera</taxon>
        <taxon>Endopterygota</taxon>
        <taxon>Lepidoptera</taxon>
        <taxon>Glossata</taxon>
        <taxon>Ditrysia</taxon>
        <taxon>Papilionoidea</taxon>
        <taxon>Papilionidae</taxon>
        <taxon>Parnassiinae</taxon>
        <taxon>Parnassini</taxon>
        <taxon>Parnassius</taxon>
        <taxon>Driopa</taxon>
    </lineage>
</organism>
<evidence type="ECO:0000256" key="5">
    <source>
        <dbReference type="SAM" id="Coils"/>
    </source>
</evidence>
<keyword evidence="1" id="KW-0479">Metal-binding</keyword>
<dbReference type="GO" id="GO:0008270">
    <property type="term" value="F:zinc ion binding"/>
    <property type="evidence" value="ECO:0007669"/>
    <property type="project" value="UniProtKB-KW"/>
</dbReference>
<comment type="caution">
    <text evidence="7">The sequence shown here is derived from an EMBL/GenBank/DDBJ whole genome shotgun (WGS) entry which is preliminary data.</text>
</comment>
<dbReference type="AlphaFoldDB" id="A0AAV1M895"/>